<dbReference type="InterPro" id="IPR001538">
    <property type="entry name" value="Man6P_isomerase-2_C"/>
</dbReference>
<reference evidence="3 4" key="1">
    <citation type="submission" date="2020-04" db="EMBL/GenBank/DDBJ databases">
        <title>Genome sequencing of novel species.</title>
        <authorList>
            <person name="Heo J."/>
            <person name="Kim S.-J."/>
            <person name="Kim J.-S."/>
            <person name="Hong S.-B."/>
            <person name="Kwon S.-W."/>
        </authorList>
    </citation>
    <scope>NUCLEOTIDE SEQUENCE [LARGE SCALE GENOMIC DNA]</scope>
    <source>
        <strain evidence="3 4">MFER-1</strain>
    </source>
</reference>
<gene>
    <name evidence="3" type="ORF">HH215_24535</name>
</gene>
<dbReference type="GO" id="GO:0004475">
    <property type="term" value="F:mannose-1-phosphate guanylyltransferase (GTP) activity"/>
    <property type="evidence" value="ECO:0007669"/>
    <property type="project" value="TreeGrafter"/>
</dbReference>
<evidence type="ECO:0000313" key="4">
    <source>
        <dbReference type="Proteomes" id="UP000502248"/>
    </source>
</evidence>
<dbReference type="InterPro" id="IPR051161">
    <property type="entry name" value="Mannose-6P_isomerase_type2"/>
</dbReference>
<dbReference type="SUPFAM" id="SSF51182">
    <property type="entry name" value="RmlC-like cupins"/>
    <property type="match status" value="1"/>
</dbReference>
<dbReference type="EMBL" id="CP051680">
    <property type="protein sequence ID" value="QJD86028.1"/>
    <property type="molecule type" value="Genomic_DNA"/>
</dbReference>
<dbReference type="InterPro" id="IPR011051">
    <property type="entry name" value="RmlC_Cupin_sf"/>
</dbReference>
<dbReference type="SUPFAM" id="SSF53448">
    <property type="entry name" value="Nucleotide-diphospho-sugar transferases"/>
    <property type="match status" value="1"/>
</dbReference>
<evidence type="ECO:0000259" key="2">
    <source>
        <dbReference type="Pfam" id="PF01050"/>
    </source>
</evidence>
<dbReference type="Gene3D" id="3.90.550.10">
    <property type="entry name" value="Spore Coat Polysaccharide Biosynthesis Protein SpsA, Chain A"/>
    <property type="match status" value="1"/>
</dbReference>
<dbReference type="Gene3D" id="2.60.120.10">
    <property type="entry name" value="Jelly Rolls"/>
    <property type="match status" value="1"/>
</dbReference>
<dbReference type="InterPro" id="IPR014710">
    <property type="entry name" value="RmlC-like_jellyroll"/>
</dbReference>
<dbReference type="AlphaFoldDB" id="A0A7Z2VMK0"/>
<dbReference type="KEGG" id="cheb:HH215_24535"/>
<protein>
    <submittedName>
        <fullName evidence="3">Cupin domain-containing protein</fullName>
    </submittedName>
</protein>
<dbReference type="GO" id="GO:0009298">
    <property type="term" value="P:GDP-mannose biosynthetic process"/>
    <property type="evidence" value="ECO:0007669"/>
    <property type="project" value="TreeGrafter"/>
</dbReference>
<evidence type="ECO:0000313" key="3">
    <source>
        <dbReference type="EMBL" id="QJD86028.1"/>
    </source>
</evidence>
<name>A0A7Z2VMK0_9BACL</name>
<dbReference type="PANTHER" id="PTHR46390">
    <property type="entry name" value="MANNOSE-1-PHOSPHATE GUANYLYLTRANSFERASE"/>
    <property type="match status" value="1"/>
</dbReference>
<keyword evidence="4" id="KW-1185">Reference proteome</keyword>
<dbReference type="Pfam" id="PF01050">
    <property type="entry name" value="MannoseP_isomer"/>
    <property type="match status" value="1"/>
</dbReference>
<dbReference type="GO" id="GO:0005976">
    <property type="term" value="P:polysaccharide metabolic process"/>
    <property type="evidence" value="ECO:0007669"/>
    <property type="project" value="InterPro"/>
</dbReference>
<dbReference type="InterPro" id="IPR029044">
    <property type="entry name" value="Nucleotide-diphossugar_trans"/>
</dbReference>
<accession>A0A7Z2VMK0</accession>
<dbReference type="Proteomes" id="UP000502248">
    <property type="component" value="Chromosome"/>
</dbReference>
<dbReference type="PANTHER" id="PTHR46390:SF1">
    <property type="entry name" value="MANNOSE-1-PHOSPHATE GUANYLYLTRANSFERASE"/>
    <property type="match status" value="1"/>
</dbReference>
<dbReference type="Pfam" id="PF00483">
    <property type="entry name" value="NTP_transferase"/>
    <property type="match status" value="1"/>
</dbReference>
<proteinExistence type="predicted"/>
<feature type="domain" description="Mannose-6-phosphate isomerase type II C-terminal" evidence="2">
    <location>
        <begin position="362"/>
        <end position="450"/>
    </location>
</feature>
<organism evidence="3 4">
    <name type="scientific">Cohnella herbarum</name>
    <dbReference type="NCBI Taxonomy" id="2728023"/>
    <lineage>
        <taxon>Bacteria</taxon>
        <taxon>Bacillati</taxon>
        <taxon>Bacillota</taxon>
        <taxon>Bacilli</taxon>
        <taxon>Bacillales</taxon>
        <taxon>Paenibacillaceae</taxon>
        <taxon>Cohnella</taxon>
    </lineage>
</organism>
<dbReference type="InterPro" id="IPR005835">
    <property type="entry name" value="NTP_transferase_dom"/>
</dbReference>
<dbReference type="CDD" id="cd02213">
    <property type="entry name" value="cupin_PMI_typeII_C"/>
    <property type="match status" value="1"/>
</dbReference>
<feature type="domain" description="Nucleotidyl transferase" evidence="1">
    <location>
        <begin position="4"/>
        <end position="275"/>
    </location>
</feature>
<evidence type="ECO:0000259" key="1">
    <source>
        <dbReference type="Pfam" id="PF00483"/>
    </source>
</evidence>
<dbReference type="RefSeq" id="WP_169282280.1">
    <property type="nucleotide sequence ID" value="NZ_CP051680.1"/>
</dbReference>
<sequence length="462" mass="52214">MRLIVLSGGSGKRLWPLSNDYRSKQFIKVMDSDTSSDESTDEYRTSMIQRVWAKLQEHNLAESAVIAASRAQQEIIQSQIGAEVPLVLEPTRRDTFPAICLASSFLHSRMSADDDEIIVVMPVDVEADDSFYSSIKQLAQLFQTSSANLGLIGLKPTHPSEKFGYILTNAAQEQATLLNIDRFVEKPSIEEASELIENGALWNCGVFAFRLGYILRLLDERSLPKEYGRLSSQYHLLPAISFDYQIVERENNIVVHPYQGNWSDLGTWNDWTETMPNRMNGKGILSDDCENTCVINELQIPIVVMGVSNAIIAASPDGILVVDRSVSSKIKDVIQDISARPMYQETEYGWCRVIDEDNQQINRQVVTKKVQIWAGKHISYHVHAHRNEIWTLISGKAEIVVDERQFIARSGDIIHVQAGSKHAIKAIEAVNLIEVQIGEKVDEEDITRYDIDWNDYKLSWEG</sequence>